<keyword evidence="4" id="KW-0949">S-adenosyl-L-methionine</keyword>
<dbReference type="GO" id="GO:0003676">
    <property type="term" value="F:nucleic acid binding"/>
    <property type="evidence" value="ECO:0007669"/>
    <property type="project" value="InterPro"/>
</dbReference>
<name>A0AA45C5E3_9BACT</name>
<keyword evidence="2 7" id="KW-0489">Methyltransferase</keyword>
<evidence type="ECO:0000256" key="5">
    <source>
        <dbReference type="ARBA" id="ARBA00047942"/>
    </source>
</evidence>
<evidence type="ECO:0000259" key="6">
    <source>
        <dbReference type="Pfam" id="PF07669"/>
    </source>
</evidence>
<dbReference type="Proteomes" id="UP000245921">
    <property type="component" value="Unassembled WGS sequence"/>
</dbReference>
<sequence>MSLKINKQINQIKNILKNDIEQTLSIYDEKIKRRENYINEYTFTHTNIILCIKILQEKFILAEEYLKKDSNYYNLIRKEDDQKFEDIVLQAYKDAIKECNFIFKDIDSINEYIEILPSGYAIIKILDILETITCWNEDDFLGWAYQFYNDEIRENTLNKNDLNYISLNSQFYTPKWIINYLIENTLLKYIQENKNMSLENIKIYDPTCGSGHFLIRTYEYLKEIYLENGYSLNETIKNIVEKNLYGFDIDERAVQIANLIIKIKTFEDGYTEDITPNILSPNKIKNKKLKLLGSLYTGKSLSILNQKYDIILSNPPYTDSSEYSDELKYLIKNNYAKFKKNLYSCYIAKNIEMVKNNGYIGMITPQTFMFISSYKDTRDLIIKNTHIDKFVHFGLGGVFDYALVDTAMYILKKSKNDNSQSKFIKLTDVQNKKDALKKEDLYSYMISQSDFKQIPTLSFVYWISNKFRNIFKFKPLKNICDIRQGVATGNNKKFLRYNWEIANLNDKWVNYVKGGPHKKWYGNLWWLISYDENSYRELKLNGNHLPNEKYYFKEGITYSMTTSKGSTFRYLPKGNIFDCKGSSLFFKNEEDIFVFLALLNSKLSSYLYKFIAGSVDLEVGDLKNLPISPQLLKNTEIREKLILLSKINILIMKQNTEHIPIESHYDDKYDLNLKNNVYEELSTFINKKNILDSYMALSESLIDEIIFESYNLDEKDLQNIYSSEGFSYIKYPVIDNFKLPKFKNYINKKYLNEFKIHEDDLEKLEDLIHKNIKYENKNFSKDIIIKNYEKKFRSDYINSIKYSAIKSKTNPINVYNIICKNQKKLSKKSFEIKNLLSLEINKLIIKYLKSLNFGFCSIEKNTKDIDSIEKYIISKTSLNNDLFIDIFEKNLVNYLKTDFMVFHKKLYKKRPLIIPIGNKNLDITIFLYYFSFEKNTLSMINKIYINESIEKLKNKVSITKKEEELISQYNEFKKNIEKIKIDNINFDDGIEKNIQKINTITINI</sequence>
<dbReference type="InterPro" id="IPR050953">
    <property type="entry name" value="N4_N6_ade-DNA_methylase"/>
</dbReference>
<evidence type="ECO:0000256" key="4">
    <source>
        <dbReference type="ARBA" id="ARBA00022691"/>
    </source>
</evidence>
<dbReference type="GO" id="GO:0009007">
    <property type="term" value="F:site-specific DNA-methyltransferase (adenine-specific) activity"/>
    <property type="evidence" value="ECO:0007669"/>
    <property type="project" value="UniProtKB-EC"/>
</dbReference>
<keyword evidence="8" id="KW-1185">Reference proteome</keyword>
<dbReference type="Gene3D" id="3.40.50.150">
    <property type="entry name" value="Vaccinia Virus protein VP39"/>
    <property type="match status" value="1"/>
</dbReference>
<comment type="catalytic activity">
    <reaction evidence="5">
        <text>a 2'-deoxyadenosine in DNA + S-adenosyl-L-methionine = an N(6)-methyl-2'-deoxyadenosine in DNA + S-adenosyl-L-homocysteine + H(+)</text>
        <dbReference type="Rhea" id="RHEA:15197"/>
        <dbReference type="Rhea" id="RHEA-COMP:12418"/>
        <dbReference type="Rhea" id="RHEA-COMP:12419"/>
        <dbReference type="ChEBI" id="CHEBI:15378"/>
        <dbReference type="ChEBI" id="CHEBI:57856"/>
        <dbReference type="ChEBI" id="CHEBI:59789"/>
        <dbReference type="ChEBI" id="CHEBI:90615"/>
        <dbReference type="ChEBI" id="CHEBI:90616"/>
        <dbReference type="EC" id="2.1.1.72"/>
    </reaction>
</comment>
<dbReference type="GO" id="GO:0032259">
    <property type="term" value="P:methylation"/>
    <property type="evidence" value="ECO:0007669"/>
    <property type="project" value="UniProtKB-KW"/>
</dbReference>
<keyword evidence="3" id="KW-0808">Transferase</keyword>
<evidence type="ECO:0000313" key="7">
    <source>
        <dbReference type="EMBL" id="PWJ88520.1"/>
    </source>
</evidence>
<dbReference type="InterPro" id="IPR029063">
    <property type="entry name" value="SAM-dependent_MTases_sf"/>
</dbReference>
<feature type="domain" description="Type II methyltransferase M.TaqI-like" evidence="6">
    <location>
        <begin position="242"/>
        <end position="399"/>
    </location>
</feature>
<dbReference type="RefSeq" id="WP_158274886.1">
    <property type="nucleotide sequence ID" value="NZ_QGGI01000018.1"/>
</dbReference>
<dbReference type="PROSITE" id="PS00092">
    <property type="entry name" value="N6_MTASE"/>
    <property type="match status" value="1"/>
</dbReference>
<dbReference type="InterPro" id="IPR002052">
    <property type="entry name" value="DNA_methylase_N6_adenine_CS"/>
</dbReference>
<evidence type="ECO:0000256" key="3">
    <source>
        <dbReference type="ARBA" id="ARBA00022679"/>
    </source>
</evidence>
<dbReference type="GO" id="GO:0006304">
    <property type="term" value="P:DNA modification"/>
    <property type="evidence" value="ECO:0007669"/>
    <property type="project" value="InterPro"/>
</dbReference>
<dbReference type="PRINTS" id="PR00507">
    <property type="entry name" value="N12N6MTFRASE"/>
</dbReference>
<organism evidence="7 8">
    <name type="scientific">Oceanotoga teriensis</name>
    <dbReference type="NCBI Taxonomy" id="515440"/>
    <lineage>
        <taxon>Bacteria</taxon>
        <taxon>Thermotogati</taxon>
        <taxon>Thermotogota</taxon>
        <taxon>Thermotogae</taxon>
        <taxon>Petrotogales</taxon>
        <taxon>Petrotogaceae</taxon>
        <taxon>Oceanotoga</taxon>
    </lineage>
</organism>
<dbReference type="EC" id="2.1.1.72" evidence="1"/>
<accession>A0AA45C5E3</accession>
<dbReference type="SUPFAM" id="SSF53335">
    <property type="entry name" value="S-adenosyl-L-methionine-dependent methyltransferases"/>
    <property type="match status" value="1"/>
</dbReference>
<proteinExistence type="predicted"/>
<dbReference type="AlphaFoldDB" id="A0AA45C5E3"/>
<gene>
    <name evidence="7" type="ORF">C7380_11832</name>
</gene>
<dbReference type="Pfam" id="PF07669">
    <property type="entry name" value="Eco57I"/>
    <property type="match status" value="1"/>
</dbReference>
<comment type="caution">
    <text evidence="7">The sequence shown here is derived from an EMBL/GenBank/DDBJ whole genome shotgun (WGS) entry which is preliminary data.</text>
</comment>
<dbReference type="InterPro" id="IPR011639">
    <property type="entry name" value="MethylTrfase_TaqI-like_dom"/>
</dbReference>
<evidence type="ECO:0000256" key="1">
    <source>
        <dbReference type="ARBA" id="ARBA00011900"/>
    </source>
</evidence>
<dbReference type="EMBL" id="QGGI01000018">
    <property type="protein sequence ID" value="PWJ88520.1"/>
    <property type="molecule type" value="Genomic_DNA"/>
</dbReference>
<dbReference type="PANTHER" id="PTHR33841">
    <property type="entry name" value="DNA METHYLTRANSFERASE YEEA-RELATED"/>
    <property type="match status" value="1"/>
</dbReference>
<evidence type="ECO:0000313" key="8">
    <source>
        <dbReference type="Proteomes" id="UP000245921"/>
    </source>
</evidence>
<protein>
    <recommendedName>
        <fullName evidence="1">site-specific DNA-methyltransferase (adenine-specific)</fullName>
        <ecNumber evidence="1">2.1.1.72</ecNumber>
    </recommendedName>
</protein>
<dbReference type="PANTHER" id="PTHR33841:SF1">
    <property type="entry name" value="DNA METHYLTRANSFERASE A"/>
    <property type="match status" value="1"/>
</dbReference>
<reference evidence="7 8" key="1">
    <citation type="submission" date="2018-05" db="EMBL/GenBank/DDBJ databases">
        <title>Genomic Encyclopedia of Type Strains, Phase IV (KMG-IV): sequencing the most valuable type-strain genomes for metagenomic binning, comparative biology and taxonomic classification.</title>
        <authorList>
            <person name="Goeker M."/>
        </authorList>
    </citation>
    <scope>NUCLEOTIDE SEQUENCE [LARGE SCALE GENOMIC DNA]</scope>
    <source>
        <strain evidence="7 8">DSM 24906</strain>
    </source>
</reference>
<evidence type="ECO:0000256" key="2">
    <source>
        <dbReference type="ARBA" id="ARBA00022603"/>
    </source>
</evidence>